<dbReference type="HOGENOM" id="CLU_1239627_0_0_3"/>
<reference evidence="3" key="1">
    <citation type="submission" date="2009-01" db="EMBL/GenBank/DDBJ databases">
        <title>Complete sequence of chromosome Cyanothece sp. PCC 7425.</title>
        <authorList>
            <consortium name="US DOE Joint Genome Institute"/>
            <person name="Lucas S."/>
            <person name="Copeland A."/>
            <person name="Lapidus A."/>
            <person name="Glavina del Rio T."/>
            <person name="Dalin E."/>
            <person name="Tice H."/>
            <person name="Bruce D."/>
            <person name="Goodwin L."/>
            <person name="Pitluck S."/>
            <person name="Sims D."/>
            <person name="Meineke L."/>
            <person name="Brettin T."/>
            <person name="Detter J.C."/>
            <person name="Han C."/>
            <person name="Larimer F."/>
            <person name="Land M."/>
            <person name="Hauser L."/>
            <person name="Kyrpides N."/>
            <person name="Ovchinnikova G."/>
            <person name="Liberton M."/>
            <person name="Stoeckel J."/>
            <person name="Banerjee A."/>
            <person name="Singh A."/>
            <person name="Page L."/>
            <person name="Sato H."/>
            <person name="Zhao L."/>
            <person name="Sherman L."/>
            <person name="Pakrasi H."/>
            <person name="Richardson P."/>
        </authorList>
    </citation>
    <scope>NUCLEOTIDE SEQUENCE</scope>
    <source>
        <strain evidence="3">PCC 7425</strain>
    </source>
</reference>
<dbReference type="eggNOG" id="ENOG50313K8">
    <property type="taxonomic scope" value="Bacteria"/>
</dbReference>
<evidence type="ECO:0000259" key="2">
    <source>
        <dbReference type="Pfam" id="PF13559"/>
    </source>
</evidence>
<dbReference type="AlphaFoldDB" id="B8HNJ8"/>
<accession>B8HNJ8</accession>
<dbReference type="EMBL" id="CP001344">
    <property type="protein sequence ID" value="ACL43729.1"/>
    <property type="molecule type" value="Genomic_DNA"/>
</dbReference>
<dbReference type="STRING" id="395961.Cyan7425_1355"/>
<feature type="domain" description="Protein-glutamine gamma-glutamyltransferase-like C-terminal" evidence="2">
    <location>
        <begin position="123"/>
        <end position="198"/>
    </location>
</feature>
<proteinExistence type="predicted"/>
<sequence length="208" mass="25066">MNWLDETSWHWARNWRQMTEWLQFQLQQLFKNSLPADTNLETDWLESLVTWLAWGIVILLGGVLIYLVLRFLWPWWQRWRQREQRQAEVKQTAIVPPRPVSEWLEQARKLQVQEDYAGACRALYMALLIRLEEGGWLNQDPSRTDREYLRGLESLWVLGNRPLHLREAFSQIFLTHEELYYGNRPIPAETWQSCQKAYADLEPELVRK</sequence>
<dbReference type="OrthoDB" id="462387at2"/>
<evidence type="ECO:0000313" key="3">
    <source>
        <dbReference type="EMBL" id="ACL43729.1"/>
    </source>
</evidence>
<organism evidence="3">
    <name type="scientific">Cyanothece sp. (strain PCC 7425 / ATCC 29141)</name>
    <dbReference type="NCBI Taxonomy" id="395961"/>
    <lineage>
        <taxon>Bacteria</taxon>
        <taxon>Bacillati</taxon>
        <taxon>Cyanobacteriota</taxon>
        <taxon>Cyanophyceae</taxon>
        <taxon>Gomontiellales</taxon>
        <taxon>Cyanothecaceae</taxon>
        <taxon>Cyanothece</taxon>
    </lineage>
</organism>
<feature type="transmembrane region" description="Helical" evidence="1">
    <location>
        <begin position="51"/>
        <end position="73"/>
    </location>
</feature>
<protein>
    <recommendedName>
        <fullName evidence="2">Protein-glutamine gamma-glutamyltransferase-like C-terminal domain-containing protein</fullName>
    </recommendedName>
</protein>
<dbReference type="KEGG" id="cyn:Cyan7425_1355"/>
<keyword evidence="1" id="KW-0472">Membrane</keyword>
<gene>
    <name evidence="3" type="ordered locus">Cyan7425_1355</name>
</gene>
<dbReference type="Pfam" id="PF13559">
    <property type="entry name" value="DUF4129"/>
    <property type="match status" value="1"/>
</dbReference>
<keyword evidence="1" id="KW-0812">Transmembrane</keyword>
<dbReference type="InterPro" id="IPR025403">
    <property type="entry name" value="TgpA-like_C"/>
</dbReference>
<name>B8HNJ8_CYAP4</name>
<keyword evidence="1" id="KW-1133">Transmembrane helix</keyword>
<evidence type="ECO:0000256" key="1">
    <source>
        <dbReference type="SAM" id="Phobius"/>
    </source>
</evidence>